<name>A0ABY5B3H9_CLOSE</name>
<evidence type="ECO:0000313" key="1">
    <source>
        <dbReference type="EMBL" id="USS02362.1"/>
    </source>
</evidence>
<proteinExistence type="predicted"/>
<dbReference type="Proteomes" id="UP001055437">
    <property type="component" value="Chromosome"/>
</dbReference>
<sequence>MNKDKIKELYVKTFHNFDERLSLDKMEEELINYYNAAGFDIDTLEKLMETIDKESRRLIRTNR</sequence>
<dbReference type="GeneID" id="303562214"/>
<gene>
    <name evidence="1" type="ORF">NH397_08095</name>
</gene>
<evidence type="ECO:0008006" key="3">
    <source>
        <dbReference type="Google" id="ProtNLM"/>
    </source>
</evidence>
<protein>
    <recommendedName>
        <fullName evidence="3">DUF1700 domain-containing protein</fullName>
    </recommendedName>
</protein>
<reference evidence="1" key="1">
    <citation type="submission" date="2022-06" db="EMBL/GenBank/DDBJ databases">
        <authorList>
            <person name="Holder M.E."/>
            <person name="Ajami N.J."/>
            <person name="Petrosino J.F."/>
        </authorList>
    </citation>
    <scope>NUCLEOTIDE SEQUENCE</scope>
    <source>
        <strain evidence="1">RMA 8861</strain>
    </source>
</reference>
<keyword evidence="2" id="KW-1185">Reference proteome</keyword>
<dbReference type="EMBL" id="CP099799">
    <property type="protein sequence ID" value="USS02362.1"/>
    <property type="molecule type" value="Genomic_DNA"/>
</dbReference>
<dbReference type="RefSeq" id="WP_141669551.1">
    <property type="nucleotide sequence ID" value="NZ_CABMIZ010000047.1"/>
</dbReference>
<evidence type="ECO:0000313" key="2">
    <source>
        <dbReference type="Proteomes" id="UP001055437"/>
    </source>
</evidence>
<accession>A0ABY5B3H9</accession>
<organism evidence="1 2">
    <name type="scientific">Clostridium septicum</name>
    <dbReference type="NCBI Taxonomy" id="1504"/>
    <lineage>
        <taxon>Bacteria</taxon>
        <taxon>Bacillati</taxon>
        <taxon>Bacillota</taxon>
        <taxon>Clostridia</taxon>
        <taxon>Eubacteriales</taxon>
        <taxon>Clostridiaceae</taxon>
        <taxon>Clostridium</taxon>
    </lineage>
</organism>